<evidence type="ECO:0000313" key="2">
    <source>
        <dbReference type="Proteomes" id="UP000054485"/>
    </source>
</evidence>
<name>A0A0D0BJU6_9AGAM</name>
<gene>
    <name evidence="1" type="ORF">CY34DRAFT_800577</name>
</gene>
<sequence>MATAAVQGAVPKHHALHAKVNAVNKDPTWLPTQVKDVILRTDFSFDTVEESLDAFALGEAIVIMESG</sequence>
<dbReference type="AlphaFoldDB" id="A0A0D0BJU6"/>
<reference evidence="1 2" key="1">
    <citation type="submission" date="2014-04" db="EMBL/GenBank/DDBJ databases">
        <authorList>
            <consortium name="DOE Joint Genome Institute"/>
            <person name="Kuo A."/>
            <person name="Ruytinx J."/>
            <person name="Rineau F."/>
            <person name="Colpaert J."/>
            <person name="Kohler A."/>
            <person name="Nagy L.G."/>
            <person name="Floudas D."/>
            <person name="Copeland A."/>
            <person name="Barry K.W."/>
            <person name="Cichocki N."/>
            <person name="Veneault-Fourrey C."/>
            <person name="LaButti K."/>
            <person name="Lindquist E.A."/>
            <person name="Lipzen A."/>
            <person name="Lundell T."/>
            <person name="Morin E."/>
            <person name="Murat C."/>
            <person name="Sun H."/>
            <person name="Tunlid A."/>
            <person name="Henrissat B."/>
            <person name="Grigoriev I.V."/>
            <person name="Hibbett D.S."/>
            <person name="Martin F."/>
            <person name="Nordberg H.P."/>
            <person name="Cantor M.N."/>
            <person name="Hua S.X."/>
        </authorList>
    </citation>
    <scope>NUCLEOTIDE SEQUENCE [LARGE SCALE GENOMIC DNA]</scope>
    <source>
        <strain evidence="1 2">UH-Slu-Lm8-n1</strain>
    </source>
</reference>
<evidence type="ECO:0000313" key="1">
    <source>
        <dbReference type="EMBL" id="KIK46242.1"/>
    </source>
</evidence>
<accession>A0A0D0BJU6</accession>
<dbReference type="InParanoid" id="A0A0D0BJU6"/>
<dbReference type="Proteomes" id="UP000054485">
    <property type="component" value="Unassembled WGS sequence"/>
</dbReference>
<proteinExistence type="predicted"/>
<organism evidence="1 2">
    <name type="scientific">Suillus luteus UH-Slu-Lm8-n1</name>
    <dbReference type="NCBI Taxonomy" id="930992"/>
    <lineage>
        <taxon>Eukaryota</taxon>
        <taxon>Fungi</taxon>
        <taxon>Dikarya</taxon>
        <taxon>Basidiomycota</taxon>
        <taxon>Agaricomycotina</taxon>
        <taxon>Agaricomycetes</taxon>
        <taxon>Agaricomycetidae</taxon>
        <taxon>Boletales</taxon>
        <taxon>Suillineae</taxon>
        <taxon>Suillaceae</taxon>
        <taxon>Suillus</taxon>
    </lineage>
</organism>
<keyword evidence="2" id="KW-1185">Reference proteome</keyword>
<protein>
    <submittedName>
        <fullName evidence="1">Uncharacterized protein</fullName>
    </submittedName>
</protein>
<dbReference type="EMBL" id="KN835161">
    <property type="protein sequence ID" value="KIK46242.1"/>
    <property type="molecule type" value="Genomic_DNA"/>
</dbReference>
<reference evidence="2" key="2">
    <citation type="submission" date="2015-01" db="EMBL/GenBank/DDBJ databases">
        <title>Evolutionary Origins and Diversification of the Mycorrhizal Mutualists.</title>
        <authorList>
            <consortium name="DOE Joint Genome Institute"/>
            <consortium name="Mycorrhizal Genomics Consortium"/>
            <person name="Kohler A."/>
            <person name="Kuo A."/>
            <person name="Nagy L.G."/>
            <person name="Floudas D."/>
            <person name="Copeland A."/>
            <person name="Barry K.W."/>
            <person name="Cichocki N."/>
            <person name="Veneault-Fourrey C."/>
            <person name="LaButti K."/>
            <person name="Lindquist E.A."/>
            <person name="Lipzen A."/>
            <person name="Lundell T."/>
            <person name="Morin E."/>
            <person name="Murat C."/>
            <person name="Riley R."/>
            <person name="Ohm R."/>
            <person name="Sun H."/>
            <person name="Tunlid A."/>
            <person name="Henrissat B."/>
            <person name="Grigoriev I.V."/>
            <person name="Hibbett D.S."/>
            <person name="Martin F."/>
        </authorList>
    </citation>
    <scope>NUCLEOTIDE SEQUENCE [LARGE SCALE GENOMIC DNA]</scope>
    <source>
        <strain evidence="2">UH-Slu-Lm8-n1</strain>
    </source>
</reference>
<dbReference type="HOGENOM" id="CLU_2814126_0_0_1"/>